<dbReference type="Proteomes" id="UP000816034">
    <property type="component" value="Unassembled WGS sequence"/>
</dbReference>
<keyword evidence="4 9" id="KW-0812">Transmembrane</keyword>
<feature type="chain" id="PRO_5041519068" description="Protein kish" evidence="9">
    <location>
        <begin position="27"/>
        <end position="73"/>
    </location>
</feature>
<dbReference type="GeneID" id="68095148"/>
<comment type="subcellular location">
    <subcellularLocation>
        <location evidence="2 9">Golgi apparatus membrane</location>
        <topology evidence="2 9">Single-pass type I membrane protein</topology>
    </subcellularLocation>
</comment>
<protein>
    <recommendedName>
        <fullName evidence="9">Protein kish</fullName>
    </recommendedName>
</protein>
<evidence type="ECO:0000256" key="7">
    <source>
        <dbReference type="ARBA" id="ARBA00023034"/>
    </source>
</evidence>
<dbReference type="AlphaFoldDB" id="A0AA88KQA8"/>
<proteinExistence type="inferred from homology"/>
<gene>
    <name evidence="10" type="ORF">C9374_002693</name>
</gene>
<comment type="caution">
    <text evidence="10">The sequence shown here is derived from an EMBL/GenBank/DDBJ whole genome shotgun (WGS) entry which is preliminary data.</text>
</comment>
<evidence type="ECO:0000256" key="4">
    <source>
        <dbReference type="ARBA" id="ARBA00022692"/>
    </source>
</evidence>
<evidence type="ECO:0000313" key="11">
    <source>
        <dbReference type="Proteomes" id="UP000816034"/>
    </source>
</evidence>
<keyword evidence="5 9" id="KW-0732">Signal</keyword>
<dbReference type="EMBL" id="PYSW02000016">
    <property type="protein sequence ID" value="KAG2386247.1"/>
    <property type="molecule type" value="Genomic_DNA"/>
</dbReference>
<dbReference type="GO" id="GO:0000139">
    <property type="term" value="C:Golgi membrane"/>
    <property type="evidence" value="ECO:0007669"/>
    <property type="project" value="UniProtKB-SubCell"/>
</dbReference>
<comment type="function">
    <text evidence="1 9">Involved in the early part of the secretory pathway.</text>
</comment>
<comment type="similarity">
    <text evidence="3 9">Belongs to the KISH family.</text>
</comment>
<evidence type="ECO:0000256" key="1">
    <source>
        <dbReference type="ARBA" id="ARBA00002154"/>
    </source>
</evidence>
<evidence type="ECO:0000256" key="9">
    <source>
        <dbReference type="RuleBase" id="RU910717"/>
    </source>
</evidence>
<dbReference type="RefSeq" id="XP_044550239.1">
    <property type="nucleotide sequence ID" value="XM_044692138.1"/>
</dbReference>
<dbReference type="InterPro" id="IPR009653">
    <property type="entry name" value="Ksh1"/>
</dbReference>
<evidence type="ECO:0000256" key="3">
    <source>
        <dbReference type="ARBA" id="ARBA00008961"/>
    </source>
</evidence>
<evidence type="ECO:0000256" key="6">
    <source>
        <dbReference type="ARBA" id="ARBA00022989"/>
    </source>
</evidence>
<keyword evidence="11" id="KW-1185">Reference proteome</keyword>
<organism evidence="10 11">
    <name type="scientific">Naegleria lovaniensis</name>
    <name type="common">Amoeba</name>
    <dbReference type="NCBI Taxonomy" id="51637"/>
    <lineage>
        <taxon>Eukaryota</taxon>
        <taxon>Discoba</taxon>
        <taxon>Heterolobosea</taxon>
        <taxon>Tetramitia</taxon>
        <taxon>Eutetramitia</taxon>
        <taxon>Vahlkampfiidae</taxon>
        <taxon>Naegleria</taxon>
    </lineage>
</organism>
<evidence type="ECO:0000256" key="5">
    <source>
        <dbReference type="ARBA" id="ARBA00022729"/>
    </source>
</evidence>
<evidence type="ECO:0000256" key="8">
    <source>
        <dbReference type="ARBA" id="ARBA00023136"/>
    </source>
</evidence>
<keyword evidence="8 9" id="KW-0472">Membrane</keyword>
<dbReference type="Pfam" id="PF06842">
    <property type="entry name" value="DUF1242"/>
    <property type="match status" value="1"/>
</dbReference>
<evidence type="ECO:0000256" key="2">
    <source>
        <dbReference type="ARBA" id="ARBA00004614"/>
    </source>
</evidence>
<evidence type="ECO:0000313" key="10">
    <source>
        <dbReference type="EMBL" id="KAG2386247.1"/>
    </source>
</evidence>
<dbReference type="PANTHER" id="PTHR13229">
    <property type="entry name" value="PROTEIN KISH-A"/>
    <property type="match status" value="1"/>
</dbReference>
<dbReference type="InterPro" id="IPR051523">
    <property type="entry name" value="KISH_domain"/>
</dbReference>
<feature type="transmembrane region" description="Helical" evidence="9">
    <location>
        <begin position="53"/>
        <end position="70"/>
    </location>
</feature>
<name>A0AA88KQA8_NAELO</name>
<reference evidence="10 11" key="1">
    <citation type="journal article" date="2018" name="BMC Genomics">
        <title>The genome of Naegleria lovaniensis, the basis for a comparative approach to unravel pathogenicity factors of the human pathogenic amoeba N. fowleri.</title>
        <authorList>
            <person name="Liechti N."/>
            <person name="Schurch N."/>
            <person name="Bruggmann R."/>
            <person name="Wittwer M."/>
        </authorList>
    </citation>
    <scope>NUCLEOTIDE SEQUENCE [LARGE SCALE GENOMIC DNA]</scope>
    <source>
        <strain evidence="10 11">ATCC 30569</strain>
    </source>
</reference>
<accession>A0AA88KQA8</accession>
<keyword evidence="6 9" id="KW-1133">Transmembrane helix</keyword>
<feature type="signal peptide" evidence="9">
    <location>
        <begin position="1"/>
        <end position="26"/>
    </location>
</feature>
<sequence>MSALFNFESLILSVVLLICTSAYIHAYKASWLDDRKQGFVGIFWKCARVGERLSPWISLICIFMAMRLLFFSE</sequence>
<keyword evidence="7 9" id="KW-0333">Golgi apparatus</keyword>